<evidence type="ECO:0000256" key="1">
    <source>
        <dbReference type="SAM" id="SignalP"/>
    </source>
</evidence>
<dbReference type="Proteomes" id="UP000318422">
    <property type="component" value="Unassembled WGS sequence"/>
</dbReference>
<comment type="caution">
    <text evidence="3">The sequence shown here is derived from an EMBL/GenBank/DDBJ whole genome shotgun (WGS) entry which is preliminary data.</text>
</comment>
<organism evidence="3 4">
    <name type="scientific">Zoogloea ramigera</name>
    <dbReference type="NCBI Taxonomy" id="350"/>
    <lineage>
        <taxon>Bacteria</taxon>
        <taxon>Pseudomonadati</taxon>
        <taxon>Pseudomonadota</taxon>
        <taxon>Betaproteobacteria</taxon>
        <taxon>Rhodocyclales</taxon>
        <taxon>Zoogloeaceae</taxon>
        <taxon>Zoogloea</taxon>
    </lineage>
</organism>
<evidence type="ECO:0000259" key="2">
    <source>
        <dbReference type="Pfam" id="PF04773"/>
    </source>
</evidence>
<proteinExistence type="predicted"/>
<reference evidence="3 4" key="1">
    <citation type="submission" date="2019-06" db="EMBL/GenBank/DDBJ databases">
        <title>Whole genome shotgun sequence of Zoogloea ramigera NBRC 15342.</title>
        <authorList>
            <person name="Hosoyama A."/>
            <person name="Uohara A."/>
            <person name="Ohji S."/>
            <person name="Ichikawa N."/>
        </authorList>
    </citation>
    <scope>NUCLEOTIDE SEQUENCE [LARGE SCALE GENOMIC DNA]</scope>
    <source>
        <strain evidence="3 4">NBRC 15342</strain>
    </source>
</reference>
<dbReference type="Gene3D" id="2.60.120.1440">
    <property type="match status" value="1"/>
</dbReference>
<dbReference type="InterPro" id="IPR006860">
    <property type="entry name" value="FecR"/>
</dbReference>
<evidence type="ECO:0000313" key="4">
    <source>
        <dbReference type="Proteomes" id="UP000318422"/>
    </source>
</evidence>
<feature type="domain" description="FecR protein" evidence="2">
    <location>
        <begin position="114"/>
        <end position="217"/>
    </location>
</feature>
<gene>
    <name evidence="3" type="ORF">ZRA01_13690</name>
</gene>
<dbReference type="OrthoDB" id="9813091at2"/>
<dbReference type="InterPro" id="IPR013783">
    <property type="entry name" value="Ig-like_fold"/>
</dbReference>
<accession>A0A4Y4CSJ2</accession>
<feature type="signal peptide" evidence="1">
    <location>
        <begin position="1"/>
        <end position="23"/>
    </location>
</feature>
<dbReference type="Pfam" id="PF04773">
    <property type="entry name" value="FecR"/>
    <property type="match status" value="1"/>
</dbReference>
<dbReference type="AlphaFoldDB" id="A0A4Y4CSJ2"/>
<dbReference type="InterPro" id="IPR016930">
    <property type="entry name" value="UCP029644"/>
</dbReference>
<dbReference type="PIRSF" id="PIRSF029644">
    <property type="entry name" value="UCP029644"/>
    <property type="match status" value="1"/>
</dbReference>
<dbReference type="RefSeq" id="WP_141350645.1">
    <property type="nucleotide sequence ID" value="NZ_BJNV01000015.1"/>
</dbReference>
<keyword evidence="4" id="KW-1185">Reference proteome</keyword>
<dbReference type="EMBL" id="BJNV01000015">
    <property type="protein sequence ID" value="GEC95296.1"/>
    <property type="molecule type" value="Genomic_DNA"/>
</dbReference>
<sequence>MTRTLFRVLSGIVVLTAAAGAGASDVEVIYSTRAGDTLIGLEKRFLTAPFGWKGLQSRNHISNPARMPVGSQLRIPEAWLQVEPRSARVLAVQGDVTVDGRRLAVDETLPGGSRLRTGDEAFVTLLMPDDSRLTVQPGSLARLDKVQGFRGFEGQDTRVYLERGRVETTVTSQRGPAARYQVRTPTAVVGVRGTAFRVGSDTSAGTAQAEVTGGEVRMSPPGAGPATALPAGFGAVARAGAAIPAPRALLRAPQLDAMPSVMERVAMQFPFAAVKGAVRYRAQLARDEAFNDVVMDGVFDASPARFTGLADGDYWLRVRAIDDAGLEGYDAARAFALRARPEPPRAAPPRAATLSWEQVPAAAGYRLQVSRDAAFKDLAGEWDSPAPAVDTGLPPGAYWWRVATLRGEGQRGPWGDVQPLAVRRAPGPVALNVYNKRLRFAWPAEPGGRIYEFQLARDAAFGDILIAQRIGEPALTIPAPDAGVYALRVRAIDPDGVASPWSAVHTLAHHYVLPWRLSAPAAPGP</sequence>
<feature type="chain" id="PRO_5021255508" description="FecR protein domain-containing protein" evidence="1">
    <location>
        <begin position="24"/>
        <end position="525"/>
    </location>
</feature>
<protein>
    <recommendedName>
        <fullName evidence="2">FecR protein domain-containing protein</fullName>
    </recommendedName>
</protein>
<dbReference type="Gene3D" id="2.60.40.10">
    <property type="entry name" value="Immunoglobulins"/>
    <property type="match status" value="3"/>
</dbReference>
<dbReference type="PANTHER" id="PTHR38731">
    <property type="entry name" value="LIPL45-RELATED LIPOPROTEIN-RELATED"/>
    <property type="match status" value="1"/>
</dbReference>
<name>A0A4Y4CSJ2_ZOORA</name>
<keyword evidence="1" id="KW-0732">Signal</keyword>
<evidence type="ECO:0000313" key="3">
    <source>
        <dbReference type="EMBL" id="GEC95296.1"/>
    </source>
</evidence>